<dbReference type="EMBL" id="QGGU01000004">
    <property type="protein sequence ID" value="PWK52954.1"/>
    <property type="molecule type" value="Genomic_DNA"/>
</dbReference>
<sequence>MKINLRKPNIFLLVLGLFAIYNGFQGMIEGKVQLRIIEYSLNEAPVLYFGVILTLFLVGLSFVYFSFSGADNVT</sequence>
<dbReference type="RefSeq" id="WP_109762929.1">
    <property type="nucleotide sequence ID" value="NZ_QGGU01000004.1"/>
</dbReference>
<dbReference type="Proteomes" id="UP000245790">
    <property type="component" value="Unassembled WGS sequence"/>
</dbReference>
<feature type="transmembrane region" description="Helical" evidence="1">
    <location>
        <begin position="46"/>
        <end position="67"/>
    </location>
</feature>
<protein>
    <submittedName>
        <fullName evidence="2">Uncharacterized protein</fullName>
    </submittedName>
</protein>
<evidence type="ECO:0000313" key="3">
    <source>
        <dbReference type="Proteomes" id="UP000245790"/>
    </source>
</evidence>
<proteinExistence type="predicted"/>
<gene>
    <name evidence="2" type="ORF">C8D97_104172</name>
</gene>
<comment type="caution">
    <text evidence="2">The sequence shown here is derived from an EMBL/GenBank/DDBJ whole genome shotgun (WGS) entry which is preliminary data.</text>
</comment>
<evidence type="ECO:0000256" key="1">
    <source>
        <dbReference type="SAM" id="Phobius"/>
    </source>
</evidence>
<evidence type="ECO:0000313" key="2">
    <source>
        <dbReference type="EMBL" id="PWK52954.1"/>
    </source>
</evidence>
<keyword evidence="1" id="KW-1133">Transmembrane helix</keyword>
<name>A0A316FVZ5_9GAMM</name>
<organism evidence="2 3">
    <name type="scientific">Pleionea mediterranea</name>
    <dbReference type="NCBI Taxonomy" id="523701"/>
    <lineage>
        <taxon>Bacteria</taxon>
        <taxon>Pseudomonadati</taxon>
        <taxon>Pseudomonadota</taxon>
        <taxon>Gammaproteobacteria</taxon>
        <taxon>Oceanospirillales</taxon>
        <taxon>Pleioneaceae</taxon>
        <taxon>Pleionea</taxon>
    </lineage>
</organism>
<keyword evidence="3" id="KW-1185">Reference proteome</keyword>
<keyword evidence="1" id="KW-0472">Membrane</keyword>
<keyword evidence="1" id="KW-0812">Transmembrane</keyword>
<accession>A0A316FVZ5</accession>
<dbReference type="AlphaFoldDB" id="A0A316FVZ5"/>
<reference evidence="2 3" key="1">
    <citation type="submission" date="2018-05" db="EMBL/GenBank/DDBJ databases">
        <title>Genomic Encyclopedia of Type Strains, Phase IV (KMG-IV): sequencing the most valuable type-strain genomes for metagenomic binning, comparative biology and taxonomic classification.</title>
        <authorList>
            <person name="Goeker M."/>
        </authorList>
    </citation>
    <scope>NUCLEOTIDE SEQUENCE [LARGE SCALE GENOMIC DNA]</scope>
    <source>
        <strain evidence="2 3">DSM 25350</strain>
    </source>
</reference>